<dbReference type="Proteomes" id="UP000287033">
    <property type="component" value="Unassembled WGS sequence"/>
</dbReference>
<dbReference type="EMBL" id="BEZZ01116970">
    <property type="protein sequence ID" value="GCC43792.1"/>
    <property type="molecule type" value="Genomic_DNA"/>
</dbReference>
<sequence>MVGSSEPNRNPRRHPCISMNRLAIIPGVPVISSIYRPSLPSQKCKGRVSILTRPFLSGGRESQVWRGMGLYPWGGGVLVDEQPRDRQDRK</sequence>
<organism evidence="1 2">
    <name type="scientific">Chiloscyllium punctatum</name>
    <name type="common">Brownbanded bambooshark</name>
    <name type="synonym">Hemiscyllium punctatum</name>
    <dbReference type="NCBI Taxonomy" id="137246"/>
    <lineage>
        <taxon>Eukaryota</taxon>
        <taxon>Metazoa</taxon>
        <taxon>Chordata</taxon>
        <taxon>Craniata</taxon>
        <taxon>Vertebrata</taxon>
        <taxon>Chondrichthyes</taxon>
        <taxon>Elasmobranchii</taxon>
        <taxon>Galeomorphii</taxon>
        <taxon>Galeoidea</taxon>
        <taxon>Orectolobiformes</taxon>
        <taxon>Hemiscylliidae</taxon>
        <taxon>Chiloscyllium</taxon>
    </lineage>
</organism>
<feature type="non-terminal residue" evidence="1">
    <location>
        <position position="90"/>
    </location>
</feature>
<comment type="caution">
    <text evidence="1">The sequence shown here is derived from an EMBL/GenBank/DDBJ whole genome shotgun (WGS) entry which is preliminary data.</text>
</comment>
<name>A0A401TMD8_CHIPU</name>
<protein>
    <submittedName>
        <fullName evidence="1">Uncharacterized protein</fullName>
    </submittedName>
</protein>
<accession>A0A401TMD8</accession>
<proteinExistence type="predicted"/>
<gene>
    <name evidence="1" type="ORF">chiPu_0027891</name>
</gene>
<evidence type="ECO:0000313" key="2">
    <source>
        <dbReference type="Proteomes" id="UP000287033"/>
    </source>
</evidence>
<evidence type="ECO:0000313" key="1">
    <source>
        <dbReference type="EMBL" id="GCC43792.1"/>
    </source>
</evidence>
<dbReference type="AlphaFoldDB" id="A0A401TMD8"/>
<keyword evidence="2" id="KW-1185">Reference proteome</keyword>
<reference evidence="1 2" key="1">
    <citation type="journal article" date="2018" name="Nat. Ecol. Evol.">
        <title>Shark genomes provide insights into elasmobranch evolution and the origin of vertebrates.</title>
        <authorList>
            <person name="Hara Y"/>
            <person name="Yamaguchi K"/>
            <person name="Onimaru K"/>
            <person name="Kadota M"/>
            <person name="Koyanagi M"/>
            <person name="Keeley SD"/>
            <person name="Tatsumi K"/>
            <person name="Tanaka K"/>
            <person name="Motone F"/>
            <person name="Kageyama Y"/>
            <person name="Nozu R"/>
            <person name="Adachi N"/>
            <person name="Nishimura O"/>
            <person name="Nakagawa R"/>
            <person name="Tanegashima C"/>
            <person name="Kiyatake I"/>
            <person name="Matsumoto R"/>
            <person name="Murakumo K"/>
            <person name="Nishida K"/>
            <person name="Terakita A"/>
            <person name="Kuratani S"/>
            <person name="Sato K"/>
            <person name="Hyodo S Kuraku.S."/>
        </authorList>
    </citation>
    <scope>NUCLEOTIDE SEQUENCE [LARGE SCALE GENOMIC DNA]</scope>
</reference>